<dbReference type="CDD" id="cd00055">
    <property type="entry name" value="EGF_Lam"/>
    <property type="match status" value="2"/>
</dbReference>
<dbReference type="PROSITE" id="PS50027">
    <property type="entry name" value="EGF_LAM_2"/>
    <property type="match status" value="2"/>
</dbReference>
<dbReference type="InterPro" id="IPR050440">
    <property type="entry name" value="Laminin/Netrin_ECM"/>
</dbReference>
<dbReference type="Proteomes" id="UP000520535">
    <property type="component" value="Unassembled WGS sequence"/>
</dbReference>
<dbReference type="OrthoDB" id="18487at2759"/>
<comment type="caution">
    <text evidence="10">Lacks conserved residue(s) required for the propagation of feature annotation.</text>
</comment>
<keyword evidence="5" id="KW-0677">Repeat</keyword>
<evidence type="ECO:0000256" key="7">
    <source>
        <dbReference type="ARBA" id="ARBA00023157"/>
    </source>
</evidence>
<proteinExistence type="predicted"/>
<dbReference type="PRINTS" id="PR00011">
    <property type="entry name" value="EGFLAMININ"/>
</dbReference>
<feature type="disulfide bond" evidence="10">
    <location>
        <begin position="122"/>
        <end position="131"/>
    </location>
</feature>
<keyword evidence="13" id="KW-1185">Reference proteome</keyword>
<dbReference type="FunFam" id="2.10.25.10:FF:000209">
    <property type="entry name" value="Laminin subunit alpha 5"/>
    <property type="match status" value="1"/>
</dbReference>
<evidence type="ECO:0000256" key="3">
    <source>
        <dbReference type="ARBA" id="ARBA00022530"/>
    </source>
</evidence>
<evidence type="ECO:0000313" key="12">
    <source>
        <dbReference type="EMBL" id="NXS64324.1"/>
    </source>
</evidence>
<gene>
    <name evidence="12" type="primary">Lama5_2</name>
    <name evidence="12" type="ORF">BRALEP_R14709</name>
</gene>
<feature type="disulfide bond" evidence="10">
    <location>
        <begin position="103"/>
        <end position="120"/>
    </location>
</feature>
<feature type="disulfide bond" evidence="10">
    <location>
        <begin position="16"/>
        <end position="25"/>
    </location>
</feature>
<accession>A0A7L2W1E7</accession>
<reference evidence="12 13" key="1">
    <citation type="submission" date="2019-09" db="EMBL/GenBank/DDBJ databases">
        <title>Bird 10,000 Genomes (B10K) Project - Family phase.</title>
        <authorList>
            <person name="Zhang G."/>
        </authorList>
    </citation>
    <scope>NUCLEOTIDE SEQUENCE [LARGE SCALE GENOMIC DNA]</scope>
    <source>
        <strain evidence="12">B10K-DU-012-52</strain>
    </source>
</reference>
<comment type="caution">
    <text evidence="12">The sequence shown here is derived from an EMBL/GenBank/DDBJ whole genome shotgun (WGS) entry which is preliminary data.</text>
</comment>
<dbReference type="PROSITE" id="PS01248">
    <property type="entry name" value="EGF_LAM_1"/>
    <property type="match status" value="1"/>
</dbReference>
<sequence length="143" mass="15408">AGTQVEVCDFLGRCICRSGSAGLRCDSCQPGHHSFPTCQECNRDAVGSVENTCCPRGQCLCHHSYAGLRCDQCALGYYSYPSCLHEVNPSTTAYVCCYIACQCSPDGSQHSMCEPASGQCECQKGVTGQWCTRCLSAVDSFPY</sequence>
<evidence type="ECO:0000259" key="11">
    <source>
        <dbReference type="PROSITE" id="PS50027"/>
    </source>
</evidence>
<dbReference type="GO" id="GO:0007411">
    <property type="term" value="P:axon guidance"/>
    <property type="evidence" value="ECO:0007669"/>
    <property type="project" value="TreeGrafter"/>
</dbReference>
<keyword evidence="3" id="KW-0272">Extracellular matrix</keyword>
<feature type="disulfide bond" evidence="10">
    <location>
        <begin position="101"/>
        <end position="113"/>
    </location>
</feature>
<protein>
    <submittedName>
        <fullName evidence="12">LAMA5 protein</fullName>
    </submittedName>
</protein>
<feature type="domain" description="Laminin EGF-like" evidence="11">
    <location>
        <begin position="1"/>
        <end position="40"/>
    </location>
</feature>
<feature type="domain" description="Laminin EGF-like" evidence="11">
    <location>
        <begin position="101"/>
        <end position="143"/>
    </location>
</feature>
<evidence type="ECO:0000256" key="1">
    <source>
        <dbReference type="ARBA" id="ARBA00004302"/>
    </source>
</evidence>
<dbReference type="Pfam" id="PF00053">
    <property type="entry name" value="EGF_laminin"/>
    <property type="match status" value="3"/>
</dbReference>
<feature type="non-terminal residue" evidence="12">
    <location>
        <position position="1"/>
    </location>
</feature>
<keyword evidence="8" id="KW-0325">Glycoprotein</keyword>
<evidence type="ECO:0000256" key="5">
    <source>
        <dbReference type="ARBA" id="ARBA00022737"/>
    </source>
</evidence>
<name>A0A7L2W1E7_9AVES</name>
<dbReference type="PANTHER" id="PTHR10574:SF406">
    <property type="entry name" value="LAMININ SUBUNIT ALPHA 5"/>
    <property type="match status" value="1"/>
</dbReference>
<dbReference type="GO" id="GO:0009887">
    <property type="term" value="P:animal organ morphogenesis"/>
    <property type="evidence" value="ECO:0007669"/>
    <property type="project" value="TreeGrafter"/>
</dbReference>
<dbReference type="InterPro" id="IPR002049">
    <property type="entry name" value="LE_dom"/>
</dbReference>
<evidence type="ECO:0000313" key="13">
    <source>
        <dbReference type="Proteomes" id="UP000520535"/>
    </source>
</evidence>
<dbReference type="GO" id="GO:0005604">
    <property type="term" value="C:basement membrane"/>
    <property type="evidence" value="ECO:0007669"/>
    <property type="project" value="UniProtKB-SubCell"/>
</dbReference>
<dbReference type="PANTHER" id="PTHR10574">
    <property type="entry name" value="NETRIN/LAMININ-RELATED"/>
    <property type="match status" value="1"/>
</dbReference>
<feature type="non-terminal residue" evidence="12">
    <location>
        <position position="143"/>
    </location>
</feature>
<keyword evidence="4" id="KW-0732">Signal</keyword>
<keyword evidence="7 10" id="KW-1015">Disulfide bond</keyword>
<evidence type="ECO:0000256" key="9">
    <source>
        <dbReference type="ARBA" id="ARBA00023292"/>
    </source>
</evidence>
<dbReference type="GO" id="GO:0009888">
    <property type="term" value="P:tissue development"/>
    <property type="evidence" value="ECO:0007669"/>
    <property type="project" value="TreeGrafter"/>
</dbReference>
<evidence type="ECO:0000256" key="10">
    <source>
        <dbReference type="PROSITE-ProRule" id="PRU00460"/>
    </source>
</evidence>
<dbReference type="GO" id="GO:0005201">
    <property type="term" value="F:extracellular matrix structural constituent"/>
    <property type="evidence" value="ECO:0007669"/>
    <property type="project" value="TreeGrafter"/>
</dbReference>
<dbReference type="Gene3D" id="2.10.25.10">
    <property type="entry name" value="Laminin"/>
    <property type="match status" value="3"/>
</dbReference>
<keyword evidence="6" id="KW-0084">Basement membrane</keyword>
<organism evidence="12 13">
    <name type="scientific">Brachypteracias leptosomus</name>
    <name type="common">short-legged ground-roller</name>
    <dbReference type="NCBI Taxonomy" id="135165"/>
    <lineage>
        <taxon>Eukaryota</taxon>
        <taxon>Metazoa</taxon>
        <taxon>Chordata</taxon>
        <taxon>Craniata</taxon>
        <taxon>Vertebrata</taxon>
        <taxon>Euteleostomi</taxon>
        <taxon>Archelosauria</taxon>
        <taxon>Archosauria</taxon>
        <taxon>Dinosauria</taxon>
        <taxon>Saurischia</taxon>
        <taxon>Theropoda</taxon>
        <taxon>Coelurosauria</taxon>
        <taxon>Aves</taxon>
        <taxon>Neognathae</taxon>
        <taxon>Neoaves</taxon>
        <taxon>Telluraves</taxon>
        <taxon>Coraciimorphae</taxon>
        <taxon>Coraciiformes</taxon>
        <taxon>Brachypteraciidae</taxon>
        <taxon>Brachypteracias</taxon>
    </lineage>
</organism>
<evidence type="ECO:0000256" key="6">
    <source>
        <dbReference type="ARBA" id="ARBA00022869"/>
    </source>
</evidence>
<keyword evidence="9 10" id="KW-0424">Laminin EGF-like domain</keyword>
<dbReference type="AlphaFoldDB" id="A0A7L2W1E7"/>
<evidence type="ECO:0000256" key="2">
    <source>
        <dbReference type="ARBA" id="ARBA00022525"/>
    </source>
</evidence>
<dbReference type="SUPFAM" id="SSF57196">
    <property type="entry name" value="EGF/Laminin"/>
    <property type="match status" value="3"/>
</dbReference>
<evidence type="ECO:0000256" key="4">
    <source>
        <dbReference type="ARBA" id="ARBA00022729"/>
    </source>
</evidence>
<evidence type="ECO:0000256" key="8">
    <source>
        <dbReference type="ARBA" id="ARBA00023180"/>
    </source>
</evidence>
<comment type="subcellular location">
    <subcellularLocation>
        <location evidence="1">Secreted</location>
        <location evidence="1">Extracellular space</location>
        <location evidence="1">Extracellular matrix</location>
        <location evidence="1">Basement membrane</location>
    </subcellularLocation>
</comment>
<dbReference type="SMART" id="SM00180">
    <property type="entry name" value="EGF_Lam"/>
    <property type="match status" value="3"/>
</dbReference>
<dbReference type="EMBL" id="VYZX01034180">
    <property type="protein sequence ID" value="NXS64324.1"/>
    <property type="molecule type" value="Genomic_DNA"/>
</dbReference>
<keyword evidence="2" id="KW-0964">Secreted</keyword>